<accession>A0A7Y0F1D4</accession>
<dbReference type="NCBIfam" id="TIGR00654">
    <property type="entry name" value="PhzF_family"/>
    <property type="match status" value="1"/>
</dbReference>
<evidence type="ECO:0000256" key="1">
    <source>
        <dbReference type="ARBA" id="ARBA00008270"/>
    </source>
</evidence>
<dbReference type="EMBL" id="JAAIIH010000004">
    <property type="protein sequence ID" value="NMN00225.1"/>
    <property type="molecule type" value="Genomic_DNA"/>
</dbReference>
<dbReference type="Proteomes" id="UP000588277">
    <property type="component" value="Unassembled WGS sequence"/>
</dbReference>
<dbReference type="InterPro" id="IPR003719">
    <property type="entry name" value="Phenazine_PhzF-like"/>
</dbReference>
<dbReference type="PANTHER" id="PTHR13774">
    <property type="entry name" value="PHENAZINE BIOSYNTHESIS PROTEIN"/>
    <property type="match status" value="1"/>
</dbReference>
<keyword evidence="2" id="KW-0413">Isomerase</keyword>
<evidence type="ECO:0000256" key="3">
    <source>
        <dbReference type="PIRSR" id="PIRSR016184-1"/>
    </source>
</evidence>
<protein>
    <submittedName>
        <fullName evidence="4">Phenazine biosynthesis protein PhzF</fullName>
    </submittedName>
</protein>
<dbReference type="RefSeq" id="WP_205832040.1">
    <property type="nucleotide sequence ID" value="NZ_JAAIIH010000004.1"/>
</dbReference>
<dbReference type="AlphaFoldDB" id="A0A7Y0F1D4"/>
<sequence>MAIQQYVVDAFTDQVFGGNPAAVCLPESWPSDELMASIAMENRFSETAFIVREPAGWHLRWFTPGGEIDLCGHATLASAYVVLRFVEPDAGEVRFRAMSGVLTVTRARGEDAGTNHSADVFTMDFPAFDLRPTPVTDAMERALGARPIEAWLGRDLLCVMPDERTVRDLDPDQDLLKTLPGLLANVTAAGDAGSGFDCVSRSFAPKLRVPEDPVCGSGHCHILPYWSERLGKPALTAYQASARGGVIHATVAGSRVSLGGSAALFSIGTILPD</sequence>
<evidence type="ECO:0000256" key="2">
    <source>
        <dbReference type="ARBA" id="ARBA00023235"/>
    </source>
</evidence>
<organism evidence="4 5">
    <name type="scientific">Bifidobacterium moraviense</name>
    <dbReference type="NCBI Taxonomy" id="2675323"/>
    <lineage>
        <taxon>Bacteria</taxon>
        <taxon>Bacillati</taxon>
        <taxon>Actinomycetota</taxon>
        <taxon>Actinomycetes</taxon>
        <taxon>Bifidobacteriales</taxon>
        <taxon>Bifidobacteriaceae</taxon>
        <taxon>Bifidobacterium</taxon>
    </lineage>
</organism>
<proteinExistence type="inferred from homology"/>
<evidence type="ECO:0000313" key="4">
    <source>
        <dbReference type="EMBL" id="NMN00225.1"/>
    </source>
</evidence>
<dbReference type="GO" id="GO:0016853">
    <property type="term" value="F:isomerase activity"/>
    <property type="evidence" value="ECO:0007669"/>
    <property type="project" value="UniProtKB-KW"/>
</dbReference>
<dbReference type="Pfam" id="PF02567">
    <property type="entry name" value="PhzC-PhzF"/>
    <property type="match status" value="1"/>
</dbReference>
<name>A0A7Y0F1D4_9BIFI</name>
<comment type="similarity">
    <text evidence="1">Belongs to the PhzF family.</text>
</comment>
<evidence type="ECO:0000313" key="5">
    <source>
        <dbReference type="Proteomes" id="UP000588277"/>
    </source>
</evidence>
<keyword evidence="5" id="KW-1185">Reference proteome</keyword>
<dbReference type="PANTHER" id="PTHR13774:SF17">
    <property type="entry name" value="PHENAZINE BIOSYNTHESIS-LIKE DOMAIN-CONTAINING PROTEIN"/>
    <property type="match status" value="1"/>
</dbReference>
<dbReference type="SUPFAM" id="SSF54506">
    <property type="entry name" value="Diaminopimelate epimerase-like"/>
    <property type="match status" value="1"/>
</dbReference>
<gene>
    <name evidence="4" type="ORF">G1C96_0803</name>
</gene>
<comment type="caution">
    <text evidence="4">The sequence shown here is derived from an EMBL/GenBank/DDBJ whole genome shotgun (WGS) entry which is preliminary data.</text>
</comment>
<dbReference type="GO" id="GO:0005737">
    <property type="term" value="C:cytoplasm"/>
    <property type="evidence" value="ECO:0007669"/>
    <property type="project" value="TreeGrafter"/>
</dbReference>
<dbReference type="Gene3D" id="3.10.310.10">
    <property type="entry name" value="Diaminopimelate Epimerase, Chain A, domain 1"/>
    <property type="match status" value="2"/>
</dbReference>
<dbReference type="PIRSF" id="PIRSF016184">
    <property type="entry name" value="PhzC_PhzF"/>
    <property type="match status" value="1"/>
</dbReference>
<reference evidence="4 5" key="1">
    <citation type="submission" date="2020-02" db="EMBL/GenBank/DDBJ databases">
        <title>Characterization of phylogenetic diversity of novel bifidobacterial species isolated in Czech ZOOs.</title>
        <authorList>
            <person name="Lugli G.A."/>
            <person name="Vera N.B."/>
            <person name="Ventura M."/>
        </authorList>
    </citation>
    <scope>NUCLEOTIDE SEQUENCE [LARGE SCALE GENOMIC DNA]</scope>
    <source>
        <strain evidence="4 5">DSM 109958</strain>
    </source>
</reference>
<feature type="active site" evidence="3">
    <location>
        <position position="46"/>
    </location>
</feature>